<protein>
    <recommendedName>
        <fullName evidence="8">Mannose-P-dolichol utilization defect 1 protein homolog</fullName>
    </recommendedName>
</protein>
<dbReference type="Pfam" id="PF04193">
    <property type="entry name" value="PQ-loop"/>
    <property type="match status" value="1"/>
</dbReference>
<evidence type="ECO:0000256" key="1">
    <source>
        <dbReference type="ARBA" id="ARBA00004141"/>
    </source>
</evidence>
<feature type="transmembrane region" description="Helical" evidence="9">
    <location>
        <begin position="105"/>
        <end position="122"/>
    </location>
</feature>
<reference evidence="10 11" key="1">
    <citation type="submission" date="2018-08" db="EMBL/GenBank/DDBJ databases">
        <authorList>
            <person name="Laetsch R D."/>
            <person name="Stevens L."/>
            <person name="Kumar S."/>
            <person name="Blaxter L. M."/>
        </authorList>
    </citation>
    <scope>NUCLEOTIDE SEQUENCE [LARGE SCALE GENOMIC DNA]</scope>
</reference>
<organism evidence="10 11">
    <name type="scientific">Litomosoides sigmodontis</name>
    <name type="common">Filarial nematode worm</name>
    <dbReference type="NCBI Taxonomy" id="42156"/>
    <lineage>
        <taxon>Eukaryota</taxon>
        <taxon>Metazoa</taxon>
        <taxon>Ecdysozoa</taxon>
        <taxon>Nematoda</taxon>
        <taxon>Chromadorea</taxon>
        <taxon>Rhabditida</taxon>
        <taxon>Spirurina</taxon>
        <taxon>Spiruromorpha</taxon>
        <taxon>Filarioidea</taxon>
        <taxon>Onchocercidae</taxon>
        <taxon>Litomosoides</taxon>
    </lineage>
</organism>
<comment type="similarity">
    <text evidence="7">Belongs to the MPDU1 (TC 2.A.43.3) family.</text>
</comment>
<evidence type="ECO:0000256" key="8">
    <source>
        <dbReference type="ARBA" id="ARBA00067517"/>
    </source>
</evidence>
<evidence type="ECO:0000313" key="11">
    <source>
        <dbReference type="Proteomes" id="UP000277928"/>
    </source>
</evidence>
<feature type="transmembrane region" description="Helical" evidence="9">
    <location>
        <begin position="44"/>
        <end position="62"/>
    </location>
</feature>
<dbReference type="EMBL" id="UYRX01000025">
    <property type="protein sequence ID" value="VDK69762.1"/>
    <property type="molecule type" value="Genomic_DNA"/>
</dbReference>
<dbReference type="GO" id="GO:0009312">
    <property type="term" value="P:oligosaccharide biosynthetic process"/>
    <property type="evidence" value="ECO:0007669"/>
    <property type="project" value="TreeGrafter"/>
</dbReference>
<dbReference type="GO" id="GO:0016020">
    <property type="term" value="C:membrane"/>
    <property type="evidence" value="ECO:0007669"/>
    <property type="project" value="UniProtKB-SubCell"/>
</dbReference>
<evidence type="ECO:0000256" key="5">
    <source>
        <dbReference type="ARBA" id="ARBA00022989"/>
    </source>
</evidence>
<dbReference type="OrthoDB" id="271506at2759"/>
<sequence length="169" mass="18985">MKSLILSKANQLLHFVFPNRCYELMLVKYDFLHRECVSMVTSRLLGLSITLGSLLIFIPQILKIQLAQSGEGISLLSQLLGLFACFAVTSYSYAKGYVFSQWGDSFFVTIQMIIIIVQLLWFSSRKAHAAVFLAFCWTISCAVMNEYIPTDVFALLQALNIPVVVTAKV</sequence>
<keyword evidence="3 9" id="KW-0812">Transmembrane</keyword>
<comment type="subcellular location">
    <subcellularLocation>
        <location evidence="1">Membrane</location>
        <topology evidence="1">Multi-pass membrane protein</topology>
    </subcellularLocation>
</comment>
<dbReference type="PANTHER" id="PTHR12226:SF2">
    <property type="entry name" value="MANNOSE-P-DOLICHOL UTILIZATION DEFECT 1 PROTEIN"/>
    <property type="match status" value="1"/>
</dbReference>
<dbReference type="AlphaFoldDB" id="A0A3P6S238"/>
<evidence type="ECO:0000256" key="7">
    <source>
        <dbReference type="ARBA" id="ARBA00038475"/>
    </source>
</evidence>
<dbReference type="SMART" id="SM00679">
    <property type="entry name" value="CTNS"/>
    <property type="match status" value="1"/>
</dbReference>
<keyword evidence="6 9" id="KW-0472">Membrane</keyword>
<feature type="transmembrane region" description="Helical" evidence="9">
    <location>
        <begin position="74"/>
        <end position="93"/>
    </location>
</feature>
<dbReference type="OMA" id="VLWSMQI"/>
<evidence type="ECO:0000313" key="10">
    <source>
        <dbReference type="EMBL" id="VDK69762.1"/>
    </source>
</evidence>
<dbReference type="InterPro" id="IPR006603">
    <property type="entry name" value="PQ-loop_rpt"/>
</dbReference>
<dbReference type="STRING" id="42156.A0A3P6S238"/>
<dbReference type="FunFam" id="1.20.1280.290:FF:000006">
    <property type="entry name" value="mannose-P-dolichol utilization defect 1 protein"/>
    <property type="match status" value="1"/>
</dbReference>
<accession>A0A3P6S238</accession>
<proteinExistence type="inferred from homology"/>
<keyword evidence="2" id="KW-0813">Transport</keyword>
<keyword evidence="11" id="KW-1185">Reference proteome</keyword>
<feature type="transmembrane region" description="Helical" evidence="9">
    <location>
        <begin position="129"/>
        <end position="148"/>
    </location>
</feature>
<name>A0A3P6S238_LITSI</name>
<dbReference type="PANTHER" id="PTHR12226">
    <property type="entry name" value="MANNOSE-P-DOLICHOL UTILIZATION DEFECT 1 LEC35 -RELATED"/>
    <property type="match status" value="1"/>
</dbReference>
<evidence type="ECO:0000256" key="6">
    <source>
        <dbReference type="ARBA" id="ARBA00023136"/>
    </source>
</evidence>
<evidence type="ECO:0000256" key="3">
    <source>
        <dbReference type="ARBA" id="ARBA00022692"/>
    </source>
</evidence>
<evidence type="ECO:0000256" key="4">
    <source>
        <dbReference type="ARBA" id="ARBA00022737"/>
    </source>
</evidence>
<evidence type="ECO:0000256" key="2">
    <source>
        <dbReference type="ARBA" id="ARBA00022448"/>
    </source>
</evidence>
<keyword evidence="4" id="KW-0677">Repeat</keyword>
<keyword evidence="5 9" id="KW-1133">Transmembrane helix</keyword>
<dbReference type="Proteomes" id="UP000277928">
    <property type="component" value="Unassembled WGS sequence"/>
</dbReference>
<evidence type="ECO:0000256" key="9">
    <source>
        <dbReference type="SAM" id="Phobius"/>
    </source>
</evidence>
<dbReference type="Gene3D" id="1.20.1280.290">
    <property type="match status" value="1"/>
</dbReference>
<dbReference type="InterPro" id="IPR016817">
    <property type="entry name" value="MannP-dilichol_defect-1"/>
</dbReference>
<gene>
    <name evidence="10" type="ORF">NLS_LOCUS877</name>
</gene>